<dbReference type="OrthoDB" id="690068at2759"/>
<sequence>MEELWENFHLHMELDCGDDYLMDKVNIDDGDDFLREILLETPQSDVNGGVVVVNNMIKSKSSDSIMCEQQQQHQQEQSKKVGGRCCLPKTFILSFDNSTMIPATTPEPCLHLKAKRGSKNKRNRESSENSEMMKRNEQKVSKKGRSGSQCIDHIIAERKRRQELTERFIALSATIPGLSKTDKASILRAAIDYVKHLQERVHELEKQDKNVGVASMMVLKKPNVCQIINNNEEDKNSGETSSGDDDDYYFNKNNILPEVEARVMGKEVLIEIHCEKQIGIELKVLKHIENLELFVTGNSVLPFGKSDISITIIGQMGEGYKVRVDDLVKSLRRVILKSEMGCESDLF</sequence>
<evidence type="ECO:0000256" key="5">
    <source>
        <dbReference type="SAM" id="MobiDB-lite"/>
    </source>
</evidence>
<dbReference type="Proteomes" id="UP001058974">
    <property type="component" value="Chromosome 7"/>
</dbReference>
<dbReference type="Pfam" id="PF00010">
    <property type="entry name" value="HLH"/>
    <property type="match status" value="1"/>
</dbReference>
<dbReference type="InterPro" id="IPR036638">
    <property type="entry name" value="HLH_DNA-bd_sf"/>
</dbReference>
<evidence type="ECO:0000256" key="2">
    <source>
        <dbReference type="ARBA" id="ARBA00023015"/>
    </source>
</evidence>
<accession>A0A9D4VZM0</accession>
<dbReference type="SMART" id="SM00353">
    <property type="entry name" value="HLH"/>
    <property type="match status" value="1"/>
</dbReference>
<feature type="domain" description="BHLH" evidence="6">
    <location>
        <begin position="148"/>
        <end position="197"/>
    </location>
</feature>
<feature type="region of interest" description="Disordered" evidence="5">
    <location>
        <begin position="110"/>
        <end position="149"/>
    </location>
</feature>
<gene>
    <name evidence="7" type="ORF">KIW84_076984</name>
</gene>
<name>A0A9D4VZM0_PEA</name>
<dbReference type="EMBL" id="JAMSHJ010000007">
    <property type="protein sequence ID" value="KAI5392402.1"/>
    <property type="molecule type" value="Genomic_DNA"/>
</dbReference>
<keyword evidence="2" id="KW-0805">Transcription regulation</keyword>
<dbReference type="GO" id="GO:0005634">
    <property type="term" value="C:nucleus"/>
    <property type="evidence" value="ECO:0007669"/>
    <property type="project" value="UniProtKB-SubCell"/>
</dbReference>
<keyword evidence="3" id="KW-0804">Transcription</keyword>
<dbReference type="AlphaFoldDB" id="A0A9D4VZM0"/>
<dbReference type="Gene3D" id="4.10.280.10">
    <property type="entry name" value="Helix-loop-helix DNA-binding domain"/>
    <property type="match status" value="1"/>
</dbReference>
<reference evidence="7 8" key="1">
    <citation type="journal article" date="2022" name="Nat. Genet.">
        <title>Improved pea reference genome and pan-genome highlight genomic features and evolutionary characteristics.</title>
        <authorList>
            <person name="Yang T."/>
            <person name="Liu R."/>
            <person name="Luo Y."/>
            <person name="Hu S."/>
            <person name="Wang D."/>
            <person name="Wang C."/>
            <person name="Pandey M.K."/>
            <person name="Ge S."/>
            <person name="Xu Q."/>
            <person name="Li N."/>
            <person name="Li G."/>
            <person name="Huang Y."/>
            <person name="Saxena R.K."/>
            <person name="Ji Y."/>
            <person name="Li M."/>
            <person name="Yan X."/>
            <person name="He Y."/>
            <person name="Liu Y."/>
            <person name="Wang X."/>
            <person name="Xiang C."/>
            <person name="Varshney R.K."/>
            <person name="Ding H."/>
            <person name="Gao S."/>
            <person name="Zong X."/>
        </authorList>
    </citation>
    <scope>NUCLEOTIDE SEQUENCE [LARGE SCALE GENOMIC DNA]</scope>
    <source>
        <strain evidence="7 8">cv. Zhongwan 6</strain>
    </source>
</reference>
<feature type="compositionally biased region" description="Basic residues" evidence="5">
    <location>
        <begin position="112"/>
        <end position="122"/>
    </location>
</feature>
<evidence type="ECO:0000256" key="3">
    <source>
        <dbReference type="ARBA" id="ARBA00023163"/>
    </source>
</evidence>
<dbReference type="InterPro" id="IPR052610">
    <property type="entry name" value="bHLH_transcription_regulator"/>
</dbReference>
<comment type="subcellular location">
    <subcellularLocation>
        <location evidence="1">Nucleus</location>
    </subcellularLocation>
</comment>
<organism evidence="7 8">
    <name type="scientific">Pisum sativum</name>
    <name type="common">Garden pea</name>
    <name type="synonym">Lathyrus oleraceus</name>
    <dbReference type="NCBI Taxonomy" id="3888"/>
    <lineage>
        <taxon>Eukaryota</taxon>
        <taxon>Viridiplantae</taxon>
        <taxon>Streptophyta</taxon>
        <taxon>Embryophyta</taxon>
        <taxon>Tracheophyta</taxon>
        <taxon>Spermatophyta</taxon>
        <taxon>Magnoliopsida</taxon>
        <taxon>eudicotyledons</taxon>
        <taxon>Gunneridae</taxon>
        <taxon>Pentapetalae</taxon>
        <taxon>rosids</taxon>
        <taxon>fabids</taxon>
        <taxon>Fabales</taxon>
        <taxon>Fabaceae</taxon>
        <taxon>Papilionoideae</taxon>
        <taxon>50 kb inversion clade</taxon>
        <taxon>NPAAA clade</taxon>
        <taxon>Hologalegina</taxon>
        <taxon>IRL clade</taxon>
        <taxon>Fabeae</taxon>
        <taxon>Lathyrus</taxon>
    </lineage>
</organism>
<dbReference type="PANTHER" id="PTHR45959">
    <property type="entry name" value="BHLH TRANSCRIPTION FACTOR"/>
    <property type="match status" value="1"/>
</dbReference>
<dbReference type="PANTHER" id="PTHR45959:SF8">
    <property type="entry name" value="PROTEIN, PUTATIVE-RELATED"/>
    <property type="match status" value="1"/>
</dbReference>
<feature type="compositionally biased region" description="Basic and acidic residues" evidence="5">
    <location>
        <begin position="123"/>
        <end position="140"/>
    </location>
</feature>
<proteinExistence type="predicted"/>
<evidence type="ECO:0000256" key="4">
    <source>
        <dbReference type="ARBA" id="ARBA00023242"/>
    </source>
</evidence>
<dbReference type="InterPro" id="IPR011598">
    <property type="entry name" value="bHLH_dom"/>
</dbReference>
<evidence type="ECO:0000313" key="7">
    <source>
        <dbReference type="EMBL" id="KAI5392402.1"/>
    </source>
</evidence>
<evidence type="ECO:0000259" key="6">
    <source>
        <dbReference type="PROSITE" id="PS50888"/>
    </source>
</evidence>
<protein>
    <recommendedName>
        <fullName evidence="6">BHLH domain-containing protein</fullName>
    </recommendedName>
</protein>
<keyword evidence="4" id="KW-0539">Nucleus</keyword>
<evidence type="ECO:0000256" key="1">
    <source>
        <dbReference type="ARBA" id="ARBA00004123"/>
    </source>
</evidence>
<evidence type="ECO:0000313" key="8">
    <source>
        <dbReference type="Proteomes" id="UP001058974"/>
    </source>
</evidence>
<keyword evidence="8" id="KW-1185">Reference proteome</keyword>
<dbReference type="Gramene" id="Psat07G0698400-T1">
    <property type="protein sequence ID" value="KAI5392402.1"/>
    <property type="gene ID" value="KIW84_076984"/>
</dbReference>
<dbReference type="GO" id="GO:0046983">
    <property type="term" value="F:protein dimerization activity"/>
    <property type="evidence" value="ECO:0007669"/>
    <property type="project" value="InterPro"/>
</dbReference>
<comment type="caution">
    <text evidence="7">The sequence shown here is derived from an EMBL/GenBank/DDBJ whole genome shotgun (WGS) entry which is preliminary data.</text>
</comment>
<dbReference type="SUPFAM" id="SSF47459">
    <property type="entry name" value="HLH, helix-loop-helix DNA-binding domain"/>
    <property type="match status" value="1"/>
</dbReference>
<dbReference type="PROSITE" id="PS50888">
    <property type="entry name" value="BHLH"/>
    <property type="match status" value="1"/>
</dbReference>